<keyword evidence="12" id="KW-1185">Reference proteome</keyword>
<dbReference type="Gene3D" id="1.20.920.10">
    <property type="entry name" value="Bromodomain-like"/>
    <property type="match status" value="2"/>
</dbReference>
<dbReference type="PANTHER" id="PTHR16062">
    <property type="entry name" value="SWI/SNF-RELATED"/>
    <property type="match status" value="1"/>
</dbReference>
<keyword evidence="5 8" id="KW-0103">Bromodomain</keyword>
<name>A0A2S5B791_9BASI</name>
<evidence type="ECO:0000256" key="2">
    <source>
        <dbReference type="ARBA" id="ARBA00022737"/>
    </source>
</evidence>
<evidence type="ECO:0000256" key="9">
    <source>
        <dbReference type="SAM" id="MobiDB-lite"/>
    </source>
</evidence>
<dbReference type="PROSITE" id="PS00633">
    <property type="entry name" value="BROMODOMAIN_1"/>
    <property type="match status" value="1"/>
</dbReference>
<dbReference type="SUPFAM" id="SSF47370">
    <property type="entry name" value="Bromodomain"/>
    <property type="match status" value="2"/>
</dbReference>
<keyword evidence="2" id="KW-0677">Repeat</keyword>
<dbReference type="PANTHER" id="PTHR16062:SF19">
    <property type="entry name" value="PROTEIN POLYBROMO-1"/>
    <property type="match status" value="1"/>
</dbReference>
<accession>A0A2S5B791</accession>
<keyword evidence="4" id="KW-0805">Transcription regulation</keyword>
<evidence type="ECO:0000256" key="7">
    <source>
        <dbReference type="ARBA" id="ARBA00023242"/>
    </source>
</evidence>
<reference evidence="11 12" key="1">
    <citation type="journal article" date="2018" name="Front. Microbiol.">
        <title>Prospects for Fungal Bioremediation of Acidic Radioactive Waste Sites: Characterization and Genome Sequence of Rhodotorula taiwanensis MD1149.</title>
        <authorList>
            <person name="Tkavc R."/>
            <person name="Matrosova V.Y."/>
            <person name="Grichenko O.E."/>
            <person name="Gostincar C."/>
            <person name="Volpe R.P."/>
            <person name="Klimenkova P."/>
            <person name="Gaidamakova E.K."/>
            <person name="Zhou C.E."/>
            <person name="Stewart B.J."/>
            <person name="Lyman M.G."/>
            <person name="Malfatti S.A."/>
            <person name="Rubinfeld B."/>
            <person name="Courtot M."/>
            <person name="Singh J."/>
            <person name="Dalgard C.L."/>
            <person name="Hamilton T."/>
            <person name="Frey K.G."/>
            <person name="Gunde-Cimerman N."/>
            <person name="Dugan L."/>
            <person name="Daly M.J."/>
        </authorList>
    </citation>
    <scope>NUCLEOTIDE SEQUENCE [LARGE SCALE GENOMIC DNA]</scope>
    <source>
        <strain evidence="11 12">MD1149</strain>
    </source>
</reference>
<dbReference type="GO" id="GO:0003682">
    <property type="term" value="F:chromatin binding"/>
    <property type="evidence" value="ECO:0007669"/>
    <property type="project" value="TreeGrafter"/>
</dbReference>
<sequence>MSTPASNAGSPPPGGFGGPRKRIRGAVDTSLILDGERSRKRTSNAVESAYTDPATVVSSDKLHAKGGSPHPNTLPAHDREGYERVRDLGIELYRKLINATDPKEPARPLFLAFAELPNPQEYPDYYKMLKKPISLKEIKEKLDTLQYRSFPDVRTDFNQVFVNAKRYNAPGSPIFVDAKRLHKVMREAYAVMTGEAEPPREEEPEAPEPVVIEQSAPPPDTAERGDDAKRATQLKPWLLKKLQEATHLYDGDGRRLADVFEKLPDRNMWPDYYQIIANPQSFSTVKYRVTHRYYATAASFIDDVNLIFANALYYNEESSGIAQDALRLRQHFAQVMREPPPPFIPPREPRKYTKREPKEAKQKRQASAAPTPQPVEQATADDHQDGSDAESEDEMSRRGSVAPEGNPGYGETGPADPYSLQPAYASTSTGVHNFGAAVAPNGLASAAGPVYGQGEVSPSFQNPALAGLAGSPSLANGTAARPGIYSTPSNEGPRVPRHIAKVPSGDEVPSVTRIDVAFSSPSASCPKSVVLDNSTIRQHSLSIPSGTERVEIAFRVQRGGKGKAKAENGLTASDDPVPQISAATRPETLELAEVTEATTNAGAMMTNGADLSVASADGSDGAVKRKYVFKPRVGLNVFEVLIKAPGAADGDAEEVFRVFVTR</sequence>
<feature type="compositionally biased region" description="Basic and acidic residues" evidence="9">
    <location>
        <begin position="347"/>
        <end position="362"/>
    </location>
</feature>
<dbReference type="AlphaFoldDB" id="A0A2S5B791"/>
<dbReference type="InterPro" id="IPR036427">
    <property type="entry name" value="Bromodomain-like_sf"/>
</dbReference>
<dbReference type="EMBL" id="PJQD01000048">
    <property type="protein sequence ID" value="POY72639.1"/>
    <property type="molecule type" value="Genomic_DNA"/>
</dbReference>
<evidence type="ECO:0000256" key="4">
    <source>
        <dbReference type="ARBA" id="ARBA00023015"/>
    </source>
</evidence>
<dbReference type="InterPro" id="IPR001487">
    <property type="entry name" value="Bromodomain"/>
</dbReference>
<evidence type="ECO:0000259" key="10">
    <source>
        <dbReference type="PROSITE" id="PS50014"/>
    </source>
</evidence>
<dbReference type="InterPro" id="IPR018359">
    <property type="entry name" value="Bromodomain_CS"/>
</dbReference>
<feature type="region of interest" description="Disordered" evidence="9">
    <location>
        <begin position="479"/>
        <end position="506"/>
    </location>
</feature>
<evidence type="ECO:0000313" key="12">
    <source>
        <dbReference type="Proteomes" id="UP000237144"/>
    </source>
</evidence>
<feature type="domain" description="Bromo" evidence="10">
    <location>
        <begin position="105"/>
        <end position="175"/>
    </location>
</feature>
<comment type="caution">
    <text evidence="11">The sequence shown here is derived from an EMBL/GenBank/DDBJ whole genome shotgun (WGS) entry which is preliminary data.</text>
</comment>
<dbReference type="PROSITE" id="PS50014">
    <property type="entry name" value="BROMODOMAIN_2"/>
    <property type="match status" value="2"/>
</dbReference>
<keyword evidence="3" id="KW-0156">Chromatin regulator</keyword>
<dbReference type="Pfam" id="PF00439">
    <property type="entry name" value="Bromodomain"/>
    <property type="match status" value="2"/>
</dbReference>
<feature type="region of interest" description="Disordered" evidence="9">
    <location>
        <begin position="192"/>
        <end position="228"/>
    </location>
</feature>
<gene>
    <name evidence="11" type="ORF">BMF94_4467</name>
</gene>
<protein>
    <recommendedName>
        <fullName evidence="10">Bromo domain-containing protein</fullName>
    </recommendedName>
</protein>
<dbReference type="GO" id="GO:0016586">
    <property type="term" value="C:RSC-type complex"/>
    <property type="evidence" value="ECO:0007669"/>
    <property type="project" value="InterPro"/>
</dbReference>
<evidence type="ECO:0000256" key="5">
    <source>
        <dbReference type="ARBA" id="ARBA00023117"/>
    </source>
</evidence>
<keyword evidence="7" id="KW-0539">Nucleus</keyword>
<keyword evidence="6" id="KW-0804">Transcription</keyword>
<dbReference type="PRINTS" id="PR00503">
    <property type="entry name" value="BROMODOMAIN"/>
</dbReference>
<feature type="domain" description="Bromo" evidence="10">
    <location>
        <begin position="252"/>
        <end position="322"/>
    </location>
</feature>
<organism evidence="11 12">
    <name type="scientific">Rhodotorula taiwanensis</name>
    <dbReference type="NCBI Taxonomy" id="741276"/>
    <lineage>
        <taxon>Eukaryota</taxon>
        <taxon>Fungi</taxon>
        <taxon>Dikarya</taxon>
        <taxon>Basidiomycota</taxon>
        <taxon>Pucciniomycotina</taxon>
        <taxon>Microbotryomycetes</taxon>
        <taxon>Sporidiobolales</taxon>
        <taxon>Sporidiobolaceae</taxon>
        <taxon>Rhodotorula</taxon>
    </lineage>
</organism>
<dbReference type="InterPro" id="IPR037382">
    <property type="entry name" value="Rsc/polybromo"/>
</dbReference>
<dbReference type="GO" id="GO:0006368">
    <property type="term" value="P:transcription elongation by RNA polymerase II"/>
    <property type="evidence" value="ECO:0007669"/>
    <property type="project" value="TreeGrafter"/>
</dbReference>
<dbReference type="SMART" id="SM00297">
    <property type="entry name" value="BROMO"/>
    <property type="match status" value="2"/>
</dbReference>
<dbReference type="OrthoDB" id="6017at2759"/>
<feature type="region of interest" description="Disordered" evidence="9">
    <location>
        <begin position="336"/>
        <end position="421"/>
    </location>
</feature>
<evidence type="ECO:0000256" key="6">
    <source>
        <dbReference type="ARBA" id="ARBA00023163"/>
    </source>
</evidence>
<evidence type="ECO:0000256" key="8">
    <source>
        <dbReference type="PROSITE-ProRule" id="PRU00035"/>
    </source>
</evidence>
<proteinExistence type="predicted"/>
<evidence type="ECO:0000256" key="3">
    <source>
        <dbReference type="ARBA" id="ARBA00022853"/>
    </source>
</evidence>
<dbReference type="CDD" id="cd04369">
    <property type="entry name" value="Bromodomain"/>
    <property type="match status" value="2"/>
</dbReference>
<comment type="subcellular location">
    <subcellularLocation>
        <location evidence="1">Nucleus</location>
    </subcellularLocation>
</comment>
<dbReference type="GO" id="GO:0006338">
    <property type="term" value="P:chromatin remodeling"/>
    <property type="evidence" value="ECO:0007669"/>
    <property type="project" value="InterPro"/>
</dbReference>
<dbReference type="Proteomes" id="UP000237144">
    <property type="component" value="Unassembled WGS sequence"/>
</dbReference>
<feature type="region of interest" description="Disordered" evidence="9">
    <location>
        <begin position="1"/>
        <end position="79"/>
    </location>
</feature>
<dbReference type="STRING" id="741276.A0A2S5B791"/>
<evidence type="ECO:0000256" key="1">
    <source>
        <dbReference type="ARBA" id="ARBA00004123"/>
    </source>
</evidence>
<evidence type="ECO:0000313" key="11">
    <source>
        <dbReference type="EMBL" id="POY72639.1"/>
    </source>
</evidence>